<dbReference type="EMBL" id="VORW01000002">
    <property type="protein sequence ID" value="TXE13421.1"/>
    <property type="molecule type" value="Genomic_DNA"/>
</dbReference>
<dbReference type="AlphaFoldDB" id="A0A5C7AY26"/>
<comment type="caution">
    <text evidence="2">The sequence shown here is derived from an EMBL/GenBank/DDBJ whole genome shotgun (WGS) entry which is preliminary data.</text>
</comment>
<accession>A0A5C7AY26</accession>
<name>A0A5C7AY26_9BACT</name>
<proteinExistence type="predicted"/>
<dbReference type="RefSeq" id="WP_146915513.1">
    <property type="nucleotide sequence ID" value="NZ_VORW01000002.1"/>
</dbReference>
<evidence type="ECO:0000313" key="3">
    <source>
        <dbReference type="Proteomes" id="UP000321935"/>
    </source>
</evidence>
<feature type="chain" id="PRO_5022766306" evidence="1">
    <location>
        <begin position="25"/>
        <end position="212"/>
    </location>
</feature>
<evidence type="ECO:0000256" key="1">
    <source>
        <dbReference type="SAM" id="SignalP"/>
    </source>
</evidence>
<organism evidence="2 3">
    <name type="scientific">Algoriphagus aquimarinus</name>
    <dbReference type="NCBI Taxonomy" id="237018"/>
    <lineage>
        <taxon>Bacteria</taxon>
        <taxon>Pseudomonadati</taxon>
        <taxon>Bacteroidota</taxon>
        <taxon>Cytophagia</taxon>
        <taxon>Cytophagales</taxon>
        <taxon>Cyclobacteriaceae</taxon>
        <taxon>Algoriphagus</taxon>
    </lineage>
</organism>
<reference evidence="2 3" key="1">
    <citation type="submission" date="2019-08" db="EMBL/GenBank/DDBJ databases">
        <title>Genomes sequence of Algoriphagus aquimarinus ACAM450.</title>
        <authorList>
            <person name="Bowman J.P."/>
        </authorList>
    </citation>
    <scope>NUCLEOTIDE SEQUENCE [LARGE SCALE GENOMIC DNA]</scope>
    <source>
        <strain evidence="2 3">ACAM 450</strain>
    </source>
</reference>
<feature type="signal peptide" evidence="1">
    <location>
        <begin position="1"/>
        <end position="24"/>
    </location>
</feature>
<keyword evidence="1" id="KW-0732">Signal</keyword>
<dbReference type="OrthoDB" id="826958at2"/>
<evidence type="ECO:0000313" key="2">
    <source>
        <dbReference type="EMBL" id="TXE13421.1"/>
    </source>
</evidence>
<dbReference type="Proteomes" id="UP000321935">
    <property type="component" value="Unassembled WGS sequence"/>
</dbReference>
<protein>
    <submittedName>
        <fullName evidence="2">TerB family tellurite resistance protein</fullName>
    </submittedName>
</protein>
<gene>
    <name evidence="2" type="ORF">ESV85_05455</name>
</gene>
<sequence>MKPFLILLLPLYLSLGLQNSNAQADEAAQLLLNVTKLEQLKQILSDLEKGYTTLRTGYSQIENLASGNFNLHEAFLNQLLQVSPAVKNYHKTAEIINYQLKLVRDYKRAFSGFKASGQFTVNEISYLSQVYGNLFKKSLQQLDELTLVLTAGKLRMSDEERLEAIDRIHLDIQNKLMFLTAFNQETQMLAISRFRETKQLDGIRNLYQKRDN</sequence>